<dbReference type="Proteomes" id="UP000254920">
    <property type="component" value="Unassembled WGS sequence"/>
</dbReference>
<dbReference type="Pfam" id="PF01416">
    <property type="entry name" value="PseudoU_synth_1"/>
    <property type="match status" value="2"/>
</dbReference>
<feature type="domain" description="Pseudouridine synthase I TruA alpha/beta" evidence="8">
    <location>
        <begin position="7"/>
        <end position="104"/>
    </location>
</feature>
<protein>
    <recommendedName>
        <fullName evidence="4">tRNA pseudouridine synthase A</fullName>
        <ecNumber evidence="4">5.4.99.12</ecNumber>
    </recommendedName>
    <alternativeName>
        <fullName evidence="4">tRNA pseudouridine(38-40) synthase</fullName>
    </alternativeName>
    <alternativeName>
        <fullName evidence="4">tRNA pseudouridylate synthase I</fullName>
    </alternativeName>
    <alternativeName>
        <fullName evidence="4">tRNA-uridine isomerase I</fullName>
    </alternativeName>
</protein>
<evidence type="ECO:0000256" key="3">
    <source>
        <dbReference type="ARBA" id="ARBA00023235"/>
    </source>
</evidence>
<dbReference type="HAMAP" id="MF_00171">
    <property type="entry name" value="TruA"/>
    <property type="match status" value="1"/>
</dbReference>
<comment type="similarity">
    <text evidence="1 4 7">Belongs to the tRNA pseudouridine synthase TruA family.</text>
</comment>
<comment type="caution">
    <text evidence="4">Lacks conserved residue(s) required for the propagation of feature annotation.</text>
</comment>
<dbReference type="OrthoDB" id="9811823at2"/>
<proteinExistence type="inferred from homology"/>
<dbReference type="Gene3D" id="3.30.70.580">
    <property type="entry name" value="Pseudouridine synthase I, catalytic domain, N-terminal subdomain"/>
    <property type="match status" value="1"/>
</dbReference>
<keyword evidence="2 4" id="KW-0819">tRNA processing</keyword>
<dbReference type="CDD" id="cd02570">
    <property type="entry name" value="PseudoU_synth_EcTruA"/>
    <property type="match status" value="1"/>
</dbReference>
<dbReference type="InterPro" id="IPR020095">
    <property type="entry name" value="PsdUridine_synth_TruA_C"/>
</dbReference>
<dbReference type="NCBIfam" id="TIGR00071">
    <property type="entry name" value="hisT_truA"/>
    <property type="match status" value="1"/>
</dbReference>
<sequence>MKLLFIYSYDGSEFCGSQRQPHENSVENYLQKALCHVGIFDKVVSSSRTDKGVHALNQCSVVSCENDYFNDKKRLCELINRHLHPKMHIKKIMLVNDNFNVRFDAIARSYRYVINHSKFSPFLSKYCHFMPKFDIEKLNDILQVFVGEHDFKNYMKAGSSAKSSVRTVYFARAFRKDNLSIITFKANGFLRSQIRLMLSNSFKVLNDGKMIENSYKLQAYTRIPFSPNGLYLNKIFYNNF</sequence>
<dbReference type="RefSeq" id="WP_089182403.1">
    <property type="nucleotide sequence ID" value="NZ_CP043427.1"/>
</dbReference>
<comment type="subunit">
    <text evidence="4">Homodimer.</text>
</comment>
<dbReference type="InterPro" id="IPR020103">
    <property type="entry name" value="PsdUridine_synth_cat_dom_sf"/>
</dbReference>
<keyword evidence="3 4" id="KW-0413">Isomerase</keyword>
<comment type="catalytic activity">
    <reaction evidence="4 7">
        <text>uridine(38/39/40) in tRNA = pseudouridine(38/39/40) in tRNA</text>
        <dbReference type="Rhea" id="RHEA:22376"/>
        <dbReference type="Rhea" id="RHEA-COMP:10085"/>
        <dbReference type="Rhea" id="RHEA-COMP:10087"/>
        <dbReference type="ChEBI" id="CHEBI:65314"/>
        <dbReference type="ChEBI" id="CHEBI:65315"/>
        <dbReference type="EC" id="5.4.99.12"/>
    </reaction>
</comment>
<gene>
    <name evidence="4 9" type="primary">truA</name>
    <name evidence="9" type="ORF">NCTC12475_00121</name>
</gene>
<reference evidence="9 10" key="1">
    <citation type="submission" date="2018-06" db="EMBL/GenBank/DDBJ databases">
        <authorList>
            <consortium name="Pathogen Informatics"/>
            <person name="Doyle S."/>
        </authorList>
    </citation>
    <scope>NUCLEOTIDE SEQUENCE [LARGE SCALE GENOMIC DNA]</scope>
    <source>
        <strain evidence="9 10">NCTC12475</strain>
    </source>
</reference>
<evidence type="ECO:0000259" key="8">
    <source>
        <dbReference type="Pfam" id="PF01416"/>
    </source>
</evidence>
<dbReference type="SUPFAM" id="SSF55120">
    <property type="entry name" value="Pseudouridine synthase"/>
    <property type="match status" value="1"/>
</dbReference>
<dbReference type="PANTHER" id="PTHR11142">
    <property type="entry name" value="PSEUDOURIDYLATE SYNTHASE"/>
    <property type="match status" value="1"/>
</dbReference>
<evidence type="ECO:0000256" key="2">
    <source>
        <dbReference type="ARBA" id="ARBA00022694"/>
    </source>
</evidence>
<dbReference type="PIRSF" id="PIRSF001430">
    <property type="entry name" value="tRNA_psdUrid_synth"/>
    <property type="match status" value="1"/>
</dbReference>
<feature type="active site" description="Nucleophile" evidence="4 5">
    <location>
        <position position="50"/>
    </location>
</feature>
<dbReference type="PANTHER" id="PTHR11142:SF0">
    <property type="entry name" value="TRNA PSEUDOURIDINE SYNTHASE-LIKE 1"/>
    <property type="match status" value="1"/>
</dbReference>
<dbReference type="GO" id="GO:0160147">
    <property type="term" value="F:tRNA pseudouridine(38-40) synthase activity"/>
    <property type="evidence" value="ECO:0007669"/>
    <property type="project" value="UniProtKB-EC"/>
</dbReference>
<evidence type="ECO:0000313" key="9">
    <source>
        <dbReference type="EMBL" id="SUX09629.1"/>
    </source>
</evidence>
<evidence type="ECO:0000256" key="4">
    <source>
        <dbReference type="HAMAP-Rule" id="MF_00171"/>
    </source>
</evidence>
<evidence type="ECO:0000313" key="10">
    <source>
        <dbReference type="Proteomes" id="UP000254920"/>
    </source>
</evidence>
<dbReference type="InterPro" id="IPR001406">
    <property type="entry name" value="PsdUridine_synth_TruA"/>
</dbReference>
<dbReference type="GeneID" id="93090573"/>
<accession>A0A381DGV7</accession>
<dbReference type="EMBL" id="UFVD01000001">
    <property type="protein sequence ID" value="SUX09629.1"/>
    <property type="molecule type" value="Genomic_DNA"/>
</dbReference>
<keyword evidence="10" id="KW-1185">Reference proteome</keyword>
<dbReference type="GO" id="GO:0031119">
    <property type="term" value="P:tRNA pseudouridine synthesis"/>
    <property type="evidence" value="ECO:0007669"/>
    <property type="project" value="UniProtKB-UniRule"/>
</dbReference>
<evidence type="ECO:0000256" key="5">
    <source>
        <dbReference type="PIRSR" id="PIRSR001430-1"/>
    </source>
</evidence>
<feature type="domain" description="Pseudouridine synthase I TruA alpha/beta" evidence="8">
    <location>
        <begin position="143"/>
        <end position="213"/>
    </location>
</feature>
<feature type="binding site" evidence="4 6">
    <location>
        <position position="110"/>
    </location>
    <ligand>
        <name>substrate</name>
    </ligand>
</feature>
<dbReference type="GO" id="GO:0003723">
    <property type="term" value="F:RNA binding"/>
    <property type="evidence" value="ECO:0007669"/>
    <property type="project" value="InterPro"/>
</dbReference>
<dbReference type="AlphaFoldDB" id="A0A381DGV7"/>
<organism evidence="9 10">
    <name type="scientific">Campylobacter sputorum subsp. sputorum</name>
    <dbReference type="NCBI Taxonomy" id="32024"/>
    <lineage>
        <taxon>Bacteria</taxon>
        <taxon>Pseudomonadati</taxon>
        <taxon>Campylobacterota</taxon>
        <taxon>Epsilonproteobacteria</taxon>
        <taxon>Campylobacterales</taxon>
        <taxon>Campylobacteraceae</taxon>
        <taxon>Campylobacter</taxon>
    </lineage>
</organism>
<dbReference type="InterPro" id="IPR020094">
    <property type="entry name" value="TruA/RsuA/RluB/E/F_N"/>
</dbReference>
<dbReference type="STRING" id="32024.GCA_000788295_00189"/>
<dbReference type="InterPro" id="IPR020097">
    <property type="entry name" value="PsdUridine_synth_TruA_a/b_dom"/>
</dbReference>
<dbReference type="EC" id="5.4.99.12" evidence="4"/>
<evidence type="ECO:0000256" key="1">
    <source>
        <dbReference type="ARBA" id="ARBA00009375"/>
    </source>
</evidence>
<name>A0A381DGV7_9BACT</name>
<comment type="function">
    <text evidence="4">Formation of pseudouridine at positions 38, 39 and 40 in the anticodon stem and loop of transfer RNAs.</text>
</comment>
<evidence type="ECO:0000256" key="6">
    <source>
        <dbReference type="PIRSR" id="PIRSR001430-2"/>
    </source>
</evidence>
<dbReference type="Gene3D" id="3.30.70.660">
    <property type="entry name" value="Pseudouridine synthase I, catalytic domain, C-terminal subdomain"/>
    <property type="match status" value="1"/>
</dbReference>
<evidence type="ECO:0000256" key="7">
    <source>
        <dbReference type="RuleBase" id="RU003792"/>
    </source>
</evidence>